<evidence type="ECO:0000313" key="1">
    <source>
        <dbReference type="EMBL" id="GAH08267.1"/>
    </source>
</evidence>
<name>X1CKL6_9ZZZZ</name>
<dbReference type="EMBL" id="BART01038856">
    <property type="protein sequence ID" value="GAH08267.1"/>
    <property type="molecule type" value="Genomic_DNA"/>
</dbReference>
<proteinExistence type="predicted"/>
<dbReference type="Gene3D" id="1.10.12.10">
    <property type="entry name" value="Lyase 2-enoyl-coa Hydratase, Chain A, domain 2"/>
    <property type="match status" value="1"/>
</dbReference>
<dbReference type="AlphaFoldDB" id="X1CKL6"/>
<evidence type="ECO:0008006" key="2">
    <source>
        <dbReference type="Google" id="ProtNLM"/>
    </source>
</evidence>
<dbReference type="SUPFAM" id="SSF52096">
    <property type="entry name" value="ClpP/crotonase"/>
    <property type="match status" value="1"/>
</dbReference>
<sequence length="80" mass="9002">LVEMGKLLDAALELARDLLRKSPLGLRMTKQVLNLTLDSPSLETMLQLENSSQIVCFSSKDLNEGAIAFLEKREPKYPLR</sequence>
<dbReference type="InterPro" id="IPR029045">
    <property type="entry name" value="ClpP/crotonase-like_dom_sf"/>
</dbReference>
<feature type="non-terminal residue" evidence="1">
    <location>
        <position position="1"/>
    </location>
</feature>
<dbReference type="Pfam" id="PF00378">
    <property type="entry name" value="ECH_1"/>
    <property type="match status" value="1"/>
</dbReference>
<comment type="caution">
    <text evidence="1">The sequence shown here is derived from an EMBL/GenBank/DDBJ whole genome shotgun (WGS) entry which is preliminary data.</text>
</comment>
<dbReference type="InterPro" id="IPR001753">
    <property type="entry name" value="Enoyl-CoA_hydra/iso"/>
</dbReference>
<protein>
    <recommendedName>
        <fullName evidence="2">Enoyl-CoA hydratase</fullName>
    </recommendedName>
</protein>
<organism evidence="1">
    <name type="scientific">marine sediment metagenome</name>
    <dbReference type="NCBI Taxonomy" id="412755"/>
    <lineage>
        <taxon>unclassified sequences</taxon>
        <taxon>metagenomes</taxon>
        <taxon>ecological metagenomes</taxon>
    </lineage>
</organism>
<reference evidence="1" key="1">
    <citation type="journal article" date="2014" name="Front. Microbiol.">
        <title>High frequency of phylogenetically diverse reductive dehalogenase-homologous genes in deep subseafloor sedimentary metagenomes.</title>
        <authorList>
            <person name="Kawai M."/>
            <person name="Futagami T."/>
            <person name="Toyoda A."/>
            <person name="Takaki Y."/>
            <person name="Nishi S."/>
            <person name="Hori S."/>
            <person name="Arai W."/>
            <person name="Tsubouchi T."/>
            <person name="Morono Y."/>
            <person name="Uchiyama I."/>
            <person name="Ito T."/>
            <person name="Fujiyama A."/>
            <person name="Inagaki F."/>
            <person name="Takami H."/>
        </authorList>
    </citation>
    <scope>NUCLEOTIDE SEQUENCE</scope>
    <source>
        <strain evidence="1">Expedition CK06-06</strain>
    </source>
</reference>
<dbReference type="InterPro" id="IPR014748">
    <property type="entry name" value="Enoyl-CoA_hydra_C"/>
</dbReference>
<gene>
    <name evidence="1" type="ORF">S01H4_64197</name>
</gene>
<accession>X1CKL6</accession>